<keyword evidence="3" id="KW-1185">Reference proteome</keyword>
<evidence type="ECO:0000256" key="1">
    <source>
        <dbReference type="SAM" id="Phobius"/>
    </source>
</evidence>
<dbReference type="NCBIfam" id="TIGR02867">
    <property type="entry name" value="spore_II_P"/>
    <property type="match status" value="1"/>
</dbReference>
<gene>
    <name evidence="2" type="ORF">DFR57_11142</name>
</gene>
<dbReference type="SUPFAM" id="SSF53187">
    <property type="entry name" value="Zn-dependent exopeptidases"/>
    <property type="match status" value="1"/>
</dbReference>
<evidence type="ECO:0000313" key="2">
    <source>
        <dbReference type="EMBL" id="RCW65314.1"/>
    </source>
</evidence>
<feature type="transmembrane region" description="Helical" evidence="1">
    <location>
        <begin position="21"/>
        <end position="41"/>
    </location>
</feature>
<dbReference type="AlphaFoldDB" id="A0A368XH25"/>
<comment type="caution">
    <text evidence="2">The sequence shown here is derived from an EMBL/GenBank/DDBJ whole genome shotgun (WGS) entry which is preliminary data.</text>
</comment>
<organism evidence="2 3">
    <name type="scientific">Saliterribacillus persicus</name>
    <dbReference type="NCBI Taxonomy" id="930114"/>
    <lineage>
        <taxon>Bacteria</taxon>
        <taxon>Bacillati</taxon>
        <taxon>Bacillota</taxon>
        <taxon>Bacilli</taxon>
        <taxon>Bacillales</taxon>
        <taxon>Bacillaceae</taxon>
        <taxon>Saliterribacillus</taxon>
    </lineage>
</organism>
<name>A0A368XH25_9BACI</name>
<keyword evidence="1" id="KW-1133">Transmembrane helix</keyword>
<keyword evidence="1" id="KW-0812">Transmembrane</keyword>
<dbReference type="Proteomes" id="UP000252585">
    <property type="component" value="Unassembled WGS sequence"/>
</dbReference>
<accession>A0A368XH25</accession>
<dbReference type="Pfam" id="PF07454">
    <property type="entry name" value="SpoIIP"/>
    <property type="match status" value="1"/>
</dbReference>
<dbReference type="RefSeq" id="WP_114353608.1">
    <property type="nucleotide sequence ID" value="NZ_QPJJ01000011.1"/>
</dbReference>
<evidence type="ECO:0000313" key="3">
    <source>
        <dbReference type="Proteomes" id="UP000252585"/>
    </source>
</evidence>
<proteinExistence type="predicted"/>
<dbReference type="OrthoDB" id="1633470at2"/>
<protein>
    <submittedName>
        <fullName evidence="2">Stage II sporulation protein P</fullName>
    </submittedName>
</protein>
<keyword evidence="1" id="KW-0472">Membrane</keyword>
<reference evidence="2 3" key="1">
    <citation type="submission" date="2018-07" db="EMBL/GenBank/DDBJ databases">
        <title>Genomic Encyclopedia of Type Strains, Phase IV (KMG-IV): sequencing the most valuable type-strain genomes for metagenomic binning, comparative biology and taxonomic classification.</title>
        <authorList>
            <person name="Goeker M."/>
        </authorList>
    </citation>
    <scope>NUCLEOTIDE SEQUENCE [LARGE SCALE GENOMIC DNA]</scope>
    <source>
        <strain evidence="2 3">DSM 27696</strain>
    </source>
</reference>
<dbReference type="EMBL" id="QPJJ01000011">
    <property type="protein sequence ID" value="RCW65314.1"/>
    <property type="molecule type" value="Genomic_DNA"/>
</dbReference>
<dbReference type="InterPro" id="IPR010897">
    <property type="entry name" value="Spore_II_P"/>
</dbReference>
<sequence>MRHRPIRSMQFTFKNTLRKGSIYIIFVVVVFLLIGALTSIAPSYRFSSSFLQNWTKHIDGVSFIHLFEMESKVYKHALPVDYPNIDIWETAFEATTAIRPNDARSFFGREIPGFKSYDRQILIAGEGTDYTNLSAESSPSLDIVVEKREATVPEEEIEEVKPNENQKTTGNRKVVLLYNTHNRESFLPYLKDSNDPNEAFHPEVNITKVSDQLAKSLEAQGVGTQVDKTDFGQILVDKNWNYSTHSYPASKEVVEAVLQSNKEIQYIFDLHRDSMRKDITTKEINNESYAKLMFVIGGNNPNFEKNYQLASELHNRLEEKYPGLSRGVEKYSGEGRNGVYNQDLSDNALTIEFGGVDNTMEELNRTSQALAEVFSDYYWNAEKVSNEGGQ</sequence>